<protein>
    <submittedName>
        <fullName evidence="3">IS1182 family transposase</fullName>
    </submittedName>
</protein>
<dbReference type="RefSeq" id="WP_117487743.1">
    <property type="nucleotide sequence ID" value="NZ_QVIG01000001.1"/>
</dbReference>
<evidence type="ECO:0000259" key="2">
    <source>
        <dbReference type="Pfam" id="PF13751"/>
    </source>
</evidence>
<dbReference type="PANTHER" id="PTHR35604:SF2">
    <property type="entry name" value="TRANSPOSASE INSH FOR INSERTION SEQUENCE ELEMENT IS5A-RELATED"/>
    <property type="match status" value="1"/>
</dbReference>
<organism evidence="3 4">
    <name type="scientific">Kitasatospora xanthocidica</name>
    <dbReference type="NCBI Taxonomy" id="83382"/>
    <lineage>
        <taxon>Bacteria</taxon>
        <taxon>Bacillati</taxon>
        <taxon>Actinomycetota</taxon>
        <taxon>Actinomycetes</taxon>
        <taxon>Kitasatosporales</taxon>
        <taxon>Streptomycetaceae</taxon>
        <taxon>Kitasatospora</taxon>
    </lineage>
</organism>
<name>A0A372ZUN0_9ACTN</name>
<dbReference type="Pfam" id="PF05598">
    <property type="entry name" value="DUF772"/>
    <property type="match status" value="1"/>
</dbReference>
<accession>A0A372ZUN0</accession>
<dbReference type="AlphaFoldDB" id="A0A372ZUN0"/>
<sequence length="549" mass="60769">MSVQHEGLAVVPEETARVARAAFPRGCLAIRLRDELGVVFTDEQFAGLFPVRGRPAWSPGRLALISVLQFAEGMSDRQAADAVRARIDWKYALGMELTDPGFDFSVLSEFRGRLISGGAEQDLLDSVLRTAAGAGLLGRGGRQRTDSTHVLTSARMVNRLELVGEVLRSALNALAAADSAWMSGHVRPEWLDRYARRWEDFRLPKSPNGRVGLAETIGADGMEVLRSVFAPGAPPGLRWLPRVELLRQVWVQQYWVEDGTVRQRTSKEMPPGARRIVSPFDPECRAGVKRDTNWDGYKVHLTETCDESGPHLITCVLTTASPGSDYDAVPLVHQALAERELLPDEHLVDTGYVSAGNLAGARCDHGVELIGPTMPDNGWQTEEGAGFTVADFTIDWDNQRVTCPNGAVSTRWATERAKGADVIRVQFSRRDCGPCPERPRCTRASIPRRRMTLRGDREEFEALQRARAQQNTDEWLGRYQARQGIEGTISQAVRAFGLRRSRYRGHAKTHLQHVLTAAAVNFTRLDAWLTGTPLALTRVTPLGRLRLAA</sequence>
<dbReference type="EMBL" id="QVIG01000001">
    <property type="protein sequence ID" value="RGD59583.1"/>
    <property type="molecule type" value="Genomic_DNA"/>
</dbReference>
<comment type="caution">
    <text evidence="3">The sequence shown here is derived from an EMBL/GenBank/DDBJ whole genome shotgun (WGS) entry which is preliminary data.</text>
</comment>
<proteinExistence type="predicted"/>
<dbReference type="Proteomes" id="UP000263377">
    <property type="component" value="Unassembled WGS sequence"/>
</dbReference>
<dbReference type="InterPro" id="IPR008490">
    <property type="entry name" value="Transposase_InsH_N"/>
</dbReference>
<dbReference type="PANTHER" id="PTHR35604">
    <property type="entry name" value="TRANSPOSASE INSH FOR INSERTION SEQUENCE ELEMENT IS5A-RELATED"/>
    <property type="match status" value="1"/>
</dbReference>
<evidence type="ECO:0000313" key="4">
    <source>
        <dbReference type="Proteomes" id="UP000263377"/>
    </source>
</evidence>
<dbReference type="InterPro" id="IPR047629">
    <property type="entry name" value="IS1182_transpos"/>
</dbReference>
<evidence type="ECO:0000313" key="3">
    <source>
        <dbReference type="EMBL" id="RGD59583.1"/>
    </source>
</evidence>
<dbReference type="NCBIfam" id="NF033551">
    <property type="entry name" value="transpos_IS1182"/>
    <property type="match status" value="1"/>
</dbReference>
<feature type="domain" description="Transposase DDE" evidence="2">
    <location>
        <begin position="402"/>
        <end position="525"/>
    </location>
</feature>
<evidence type="ECO:0000259" key="1">
    <source>
        <dbReference type="Pfam" id="PF05598"/>
    </source>
</evidence>
<reference evidence="3 4" key="1">
    <citation type="submission" date="2018-08" db="EMBL/GenBank/DDBJ databases">
        <title>Diversity &amp; Physiological Properties of Lignin-Decomposing Actinobacteria from Soil.</title>
        <authorList>
            <person name="Roh S.G."/>
            <person name="Kim S.B."/>
        </authorList>
    </citation>
    <scope>NUCLEOTIDE SEQUENCE [LARGE SCALE GENOMIC DNA]</scope>
    <source>
        <strain evidence="3 4">MMS17-GH009</strain>
    </source>
</reference>
<keyword evidence="4" id="KW-1185">Reference proteome</keyword>
<feature type="domain" description="Transposase InsH N-terminal" evidence="1">
    <location>
        <begin position="39"/>
        <end position="113"/>
    </location>
</feature>
<dbReference type="Pfam" id="PF13751">
    <property type="entry name" value="DDE_Tnp_1_6"/>
    <property type="match status" value="1"/>
</dbReference>
<gene>
    <name evidence="3" type="ORF">DR950_18910</name>
</gene>
<dbReference type="InterPro" id="IPR025668">
    <property type="entry name" value="Tnp_DDE_dom"/>
</dbReference>